<sequence length="211" mass="23928">MLQSANKQFHSTETALLKLHNDTNLNIDNGKVTALTLLDLSAAFDTIDHDILNTRLSTWYGISSIALSWFTSYITDRRQSIKIGNCFSVMLPTSCGVPQGSVLGPLLFTLYTAPLRSVIQSHNMDRHLYADDTQIYFSLTTPDTYRSLNQPRDCRQDVSLWMKNSKLKLNEDKTEFLIIGTSTQRAKLDGFSRHITGVRISHHPPQFYISE</sequence>
<organism evidence="2 3">
    <name type="scientific">Ridgeia piscesae</name>
    <name type="common">Tubeworm</name>
    <dbReference type="NCBI Taxonomy" id="27915"/>
    <lineage>
        <taxon>Eukaryota</taxon>
        <taxon>Metazoa</taxon>
        <taxon>Spiralia</taxon>
        <taxon>Lophotrochozoa</taxon>
        <taxon>Annelida</taxon>
        <taxon>Polychaeta</taxon>
        <taxon>Sedentaria</taxon>
        <taxon>Canalipalpata</taxon>
        <taxon>Sabellida</taxon>
        <taxon>Siboglinidae</taxon>
        <taxon>Ridgeia</taxon>
    </lineage>
</organism>
<evidence type="ECO:0000259" key="1">
    <source>
        <dbReference type="PROSITE" id="PS50878"/>
    </source>
</evidence>
<feature type="domain" description="Reverse transcriptase" evidence="1">
    <location>
        <begin position="1"/>
        <end position="183"/>
    </location>
</feature>
<comment type="caution">
    <text evidence="2">The sequence shown here is derived from an EMBL/GenBank/DDBJ whole genome shotgun (WGS) entry which is preliminary data.</text>
</comment>
<name>A0AAD9N5R7_RIDPI</name>
<reference evidence="2" key="1">
    <citation type="journal article" date="2023" name="Mol. Biol. Evol.">
        <title>Third-Generation Sequencing Reveals the Adaptive Role of the Epigenome in Three Deep-Sea Polychaetes.</title>
        <authorList>
            <person name="Perez M."/>
            <person name="Aroh O."/>
            <person name="Sun Y."/>
            <person name="Lan Y."/>
            <person name="Juniper S.K."/>
            <person name="Young C.R."/>
            <person name="Angers B."/>
            <person name="Qian P.Y."/>
        </authorList>
    </citation>
    <scope>NUCLEOTIDE SEQUENCE</scope>
    <source>
        <strain evidence="2">R07B-5</strain>
    </source>
</reference>
<dbReference type="PROSITE" id="PS50878">
    <property type="entry name" value="RT_POL"/>
    <property type="match status" value="1"/>
</dbReference>
<evidence type="ECO:0000313" key="3">
    <source>
        <dbReference type="Proteomes" id="UP001209878"/>
    </source>
</evidence>
<keyword evidence="3" id="KW-1185">Reference proteome</keyword>
<accession>A0AAD9N5R7</accession>
<dbReference type="EMBL" id="JAODUO010002006">
    <property type="protein sequence ID" value="KAK2156026.1"/>
    <property type="molecule type" value="Genomic_DNA"/>
</dbReference>
<proteinExistence type="predicted"/>
<dbReference type="SUPFAM" id="SSF56672">
    <property type="entry name" value="DNA/RNA polymerases"/>
    <property type="match status" value="1"/>
</dbReference>
<dbReference type="Pfam" id="PF00078">
    <property type="entry name" value="RVT_1"/>
    <property type="match status" value="1"/>
</dbReference>
<dbReference type="AlphaFoldDB" id="A0AAD9N5R7"/>
<protein>
    <recommendedName>
        <fullName evidence="1">Reverse transcriptase domain-containing protein</fullName>
    </recommendedName>
</protein>
<dbReference type="InterPro" id="IPR043502">
    <property type="entry name" value="DNA/RNA_pol_sf"/>
</dbReference>
<dbReference type="InterPro" id="IPR000477">
    <property type="entry name" value="RT_dom"/>
</dbReference>
<dbReference type="PANTHER" id="PTHR33332">
    <property type="entry name" value="REVERSE TRANSCRIPTASE DOMAIN-CONTAINING PROTEIN"/>
    <property type="match status" value="1"/>
</dbReference>
<dbReference type="Proteomes" id="UP001209878">
    <property type="component" value="Unassembled WGS sequence"/>
</dbReference>
<gene>
    <name evidence="2" type="ORF">NP493_2006g00000</name>
</gene>
<evidence type="ECO:0000313" key="2">
    <source>
        <dbReference type="EMBL" id="KAK2156026.1"/>
    </source>
</evidence>